<dbReference type="EMBL" id="BDIP01010428">
    <property type="protein sequence ID" value="GCA65256.1"/>
    <property type="molecule type" value="Genomic_DNA"/>
</dbReference>
<organism evidence="1 2">
    <name type="scientific">Kipferlia bialata</name>
    <dbReference type="NCBI Taxonomy" id="797122"/>
    <lineage>
        <taxon>Eukaryota</taxon>
        <taxon>Metamonada</taxon>
        <taxon>Carpediemonas-like organisms</taxon>
        <taxon>Kipferlia</taxon>
    </lineage>
</organism>
<evidence type="ECO:0008006" key="3">
    <source>
        <dbReference type="Google" id="ProtNLM"/>
    </source>
</evidence>
<sequence length="52" mass="5741">SDKTYLALDVECVASGYGHNDRTPCWVAIVDLQGTVLLDKKIRVTEMVSPMT</sequence>
<evidence type="ECO:0000313" key="1">
    <source>
        <dbReference type="EMBL" id="GCA65256.1"/>
    </source>
</evidence>
<evidence type="ECO:0000313" key="2">
    <source>
        <dbReference type="Proteomes" id="UP000265618"/>
    </source>
</evidence>
<feature type="non-terminal residue" evidence="1">
    <location>
        <position position="52"/>
    </location>
</feature>
<comment type="caution">
    <text evidence="1">The sequence shown here is derived from an EMBL/GenBank/DDBJ whole genome shotgun (WGS) entry which is preliminary data.</text>
</comment>
<keyword evidence="2" id="KW-1185">Reference proteome</keyword>
<name>A0A391NZT8_9EUKA</name>
<dbReference type="OrthoDB" id="8191639at2759"/>
<accession>A0A391NZT8</accession>
<dbReference type="AlphaFoldDB" id="A0A391NZT8"/>
<feature type="non-terminal residue" evidence="1">
    <location>
        <position position="1"/>
    </location>
</feature>
<proteinExistence type="predicted"/>
<protein>
    <recommendedName>
        <fullName evidence="3">Exonuclease domain-containing protein</fullName>
    </recommendedName>
</protein>
<gene>
    <name evidence="1" type="ORF">KIPB_016687</name>
</gene>
<dbReference type="Proteomes" id="UP000265618">
    <property type="component" value="Unassembled WGS sequence"/>
</dbReference>
<reference evidence="1 2" key="1">
    <citation type="journal article" date="2018" name="PLoS ONE">
        <title>The draft genome of Kipferlia bialata reveals reductive genome evolution in fornicate parasites.</title>
        <authorList>
            <person name="Tanifuji G."/>
            <person name="Takabayashi S."/>
            <person name="Kume K."/>
            <person name="Takagi M."/>
            <person name="Nakayama T."/>
            <person name="Kamikawa R."/>
            <person name="Inagaki Y."/>
            <person name="Hashimoto T."/>
        </authorList>
    </citation>
    <scope>NUCLEOTIDE SEQUENCE [LARGE SCALE GENOMIC DNA]</scope>
    <source>
        <strain evidence="1">NY0173</strain>
    </source>
</reference>